<dbReference type="EMBL" id="BAAAFZ010000074">
    <property type="protein sequence ID" value="GAA0600813.1"/>
    <property type="molecule type" value="Genomic_DNA"/>
</dbReference>
<comment type="caution">
    <text evidence="2">The sequence shown here is derived from an EMBL/GenBank/DDBJ whole genome shotgun (WGS) entry which is preliminary data.</text>
</comment>
<evidence type="ECO:0000256" key="1">
    <source>
        <dbReference type="SAM" id="MobiDB-lite"/>
    </source>
</evidence>
<name>A0ABN1FZ74_9PROT</name>
<accession>A0ABN1FZ74</accession>
<protein>
    <submittedName>
        <fullName evidence="2">Uncharacterized protein</fullName>
    </submittedName>
</protein>
<gene>
    <name evidence="2" type="ORF">GCM10009416_43450</name>
</gene>
<dbReference type="Proteomes" id="UP001501588">
    <property type="component" value="Unassembled WGS sequence"/>
</dbReference>
<feature type="region of interest" description="Disordered" evidence="1">
    <location>
        <begin position="40"/>
        <end position="65"/>
    </location>
</feature>
<reference evidence="2 3" key="1">
    <citation type="journal article" date="2019" name="Int. J. Syst. Evol. Microbiol.">
        <title>The Global Catalogue of Microorganisms (GCM) 10K type strain sequencing project: providing services to taxonomists for standard genome sequencing and annotation.</title>
        <authorList>
            <consortium name="The Broad Institute Genomics Platform"/>
            <consortium name="The Broad Institute Genome Sequencing Center for Infectious Disease"/>
            <person name="Wu L."/>
            <person name="Ma J."/>
        </authorList>
    </citation>
    <scope>NUCLEOTIDE SEQUENCE [LARGE SCALE GENOMIC DNA]</scope>
    <source>
        <strain evidence="2 3">JCM 9933</strain>
    </source>
</reference>
<evidence type="ECO:0000313" key="3">
    <source>
        <dbReference type="Proteomes" id="UP001501588"/>
    </source>
</evidence>
<proteinExistence type="predicted"/>
<keyword evidence="3" id="KW-1185">Reference proteome</keyword>
<organism evidence="2 3">
    <name type="scientific">Craurococcus roseus</name>
    <dbReference type="NCBI Taxonomy" id="77585"/>
    <lineage>
        <taxon>Bacteria</taxon>
        <taxon>Pseudomonadati</taxon>
        <taxon>Pseudomonadota</taxon>
        <taxon>Alphaproteobacteria</taxon>
        <taxon>Acetobacterales</taxon>
        <taxon>Acetobacteraceae</taxon>
        <taxon>Craurococcus</taxon>
    </lineage>
</organism>
<sequence>MHMGALTTVRPTPAIKAAYLRLRGRGAPVRPLAVLRDKTPWQRARRTRPSIIPHPPGAPALAGGG</sequence>
<evidence type="ECO:0000313" key="2">
    <source>
        <dbReference type="EMBL" id="GAA0600813.1"/>
    </source>
</evidence>